<reference evidence="3 4" key="1">
    <citation type="submission" date="2016-10" db="EMBL/GenBank/DDBJ databases">
        <title>Rodentibacter gen. nov. and new species.</title>
        <authorList>
            <person name="Christensen H."/>
        </authorList>
    </citation>
    <scope>NUCLEOTIDE SEQUENCE [LARGE SCALE GENOMIC DNA]</scope>
    <source>
        <strain evidence="3 4">Ac151</strain>
    </source>
</reference>
<feature type="region of interest" description="Disordered" evidence="1">
    <location>
        <begin position="47"/>
        <end position="73"/>
    </location>
</feature>
<dbReference type="STRING" id="1907939.BKL49_02420"/>
<dbReference type="Proteomes" id="UP000188602">
    <property type="component" value="Unassembled WGS sequence"/>
</dbReference>
<accession>A0A1V3JSP0</accession>
<evidence type="ECO:0000256" key="2">
    <source>
        <dbReference type="SAM" id="SignalP"/>
    </source>
</evidence>
<sequence>MKKLLICLPALFLVACSSPQVQQDSGVYDMKAVQEYRAKVLSGNTVSAAQKERTAKEIDEPMQMNVSDSRPKTHYQRTPIAIVPSIGLGYYHGYHHHHHHW</sequence>
<gene>
    <name evidence="3" type="ORF">BKL49_02420</name>
</gene>
<comment type="caution">
    <text evidence="3">The sequence shown here is derived from an EMBL/GenBank/DDBJ whole genome shotgun (WGS) entry which is preliminary data.</text>
</comment>
<keyword evidence="4" id="KW-1185">Reference proteome</keyword>
<dbReference type="EMBL" id="MLHQ01000008">
    <property type="protein sequence ID" value="OOF59667.1"/>
    <property type="molecule type" value="Genomic_DNA"/>
</dbReference>
<feature type="compositionally biased region" description="Basic and acidic residues" evidence="1">
    <location>
        <begin position="50"/>
        <end position="59"/>
    </location>
</feature>
<proteinExistence type="predicted"/>
<dbReference type="OrthoDB" id="5689385at2"/>
<evidence type="ECO:0008006" key="5">
    <source>
        <dbReference type="Google" id="ProtNLM"/>
    </source>
</evidence>
<organism evidence="3 4">
    <name type="scientific">Rodentibacter myodis</name>
    <dbReference type="NCBI Taxonomy" id="1907939"/>
    <lineage>
        <taxon>Bacteria</taxon>
        <taxon>Pseudomonadati</taxon>
        <taxon>Pseudomonadota</taxon>
        <taxon>Gammaproteobacteria</taxon>
        <taxon>Pasteurellales</taxon>
        <taxon>Pasteurellaceae</taxon>
        <taxon>Rodentibacter</taxon>
    </lineage>
</organism>
<protein>
    <recommendedName>
        <fullName evidence="5">Lipoprotein</fullName>
    </recommendedName>
</protein>
<name>A0A1V3JSP0_9PAST</name>
<evidence type="ECO:0000313" key="3">
    <source>
        <dbReference type="EMBL" id="OOF59667.1"/>
    </source>
</evidence>
<feature type="chain" id="PRO_5010736870" description="Lipoprotein" evidence="2">
    <location>
        <begin position="24"/>
        <end position="101"/>
    </location>
</feature>
<feature type="signal peptide" evidence="2">
    <location>
        <begin position="1"/>
        <end position="23"/>
    </location>
</feature>
<dbReference type="PROSITE" id="PS51257">
    <property type="entry name" value="PROKAR_LIPOPROTEIN"/>
    <property type="match status" value="1"/>
</dbReference>
<dbReference type="RefSeq" id="WP_077423048.1">
    <property type="nucleotide sequence ID" value="NZ_MLHQ01000008.1"/>
</dbReference>
<keyword evidence="2" id="KW-0732">Signal</keyword>
<dbReference type="AlphaFoldDB" id="A0A1V3JSP0"/>
<evidence type="ECO:0000313" key="4">
    <source>
        <dbReference type="Proteomes" id="UP000188602"/>
    </source>
</evidence>
<evidence type="ECO:0000256" key="1">
    <source>
        <dbReference type="SAM" id="MobiDB-lite"/>
    </source>
</evidence>